<dbReference type="Gene3D" id="3.10.450.60">
    <property type="match status" value="1"/>
</dbReference>
<dbReference type="OrthoDB" id="407298at2759"/>
<proteinExistence type="predicted"/>
<sequence>MRFGFAASSFIMRSIILLVFHASIVTPAALHLKRDNDTEPYSLPSDDPDIAARTSALQLKHAGWTYGPPKAGNTSFYPTGALGGPAAQQQAVELGQFQDLVSANVTSDSQKAAAAITAAGGLKSLDDYAILYQNQWQASVPKGPFPGMLTNYTDDLLFSMESLSLNPFRIVRVAPSAALPFAVNNSASISGDSLESLQSDGRLFLSDMSDQNELPTSSAGKYTAPSQAYFYIDNSTGDFLPLAIKVQTNSSSLTYTPADSTNDWLMAKMLFNMNNFGHAEWYHLGATHALTEIVYLAAIRTLSDEHPVMAMLHRIMKEAFAIRVAAEQRLLYPGGPIDSLFAYAAAGASQYTTILYENGQSSAFQANYFRANLESRGLINSEFGPELKHFPYYEDGAVIHDSIHTFMQAFVKSYYKSPEDLAQDNELQSWIAEAGPAQIVDFPAAPLNDVDALVDILTHVAHIVSIVHGTLNTNTPVASDASLPFHPSSFWSPIPTSKGITDTDLMKLMPQVQASIGQIVLLAAFNRPSFVNSDQTITHMFDDKELLARTNEETRAAEEKFREDMNAFSETVRGRKFDERGLSQGMPFIWGSLDPNTASYWLTI</sequence>
<dbReference type="EMBL" id="MU004328">
    <property type="protein sequence ID" value="KAF2657154.1"/>
    <property type="molecule type" value="Genomic_DNA"/>
</dbReference>
<name>A0A6A6TET2_9PLEO</name>
<dbReference type="Pfam" id="PF00305">
    <property type="entry name" value="Lipoxygenase"/>
    <property type="match status" value="1"/>
</dbReference>
<evidence type="ECO:0000313" key="8">
    <source>
        <dbReference type="Proteomes" id="UP000799324"/>
    </source>
</evidence>
<dbReference type="Gene3D" id="1.20.245.10">
    <property type="entry name" value="Lipoxygenase-1, Domain 5"/>
    <property type="match status" value="1"/>
</dbReference>
<keyword evidence="3" id="KW-0223">Dioxygenase</keyword>
<dbReference type="GO" id="GO:0034440">
    <property type="term" value="P:lipid oxidation"/>
    <property type="evidence" value="ECO:0007669"/>
    <property type="project" value="InterPro"/>
</dbReference>
<dbReference type="PROSITE" id="PS51393">
    <property type="entry name" value="LIPOXYGENASE_3"/>
    <property type="match status" value="1"/>
</dbReference>
<gene>
    <name evidence="7" type="ORF">K491DRAFT_691355</name>
</gene>
<accession>A0A6A6TET2</accession>
<feature type="signal peptide" evidence="5">
    <location>
        <begin position="1"/>
        <end position="27"/>
    </location>
</feature>
<evidence type="ECO:0000256" key="5">
    <source>
        <dbReference type="SAM" id="SignalP"/>
    </source>
</evidence>
<evidence type="ECO:0000259" key="6">
    <source>
        <dbReference type="PROSITE" id="PS51393"/>
    </source>
</evidence>
<evidence type="ECO:0000256" key="1">
    <source>
        <dbReference type="ARBA" id="ARBA00021175"/>
    </source>
</evidence>
<dbReference type="InterPro" id="IPR036226">
    <property type="entry name" value="LipOase_C_sf"/>
</dbReference>
<keyword evidence="8" id="KW-1185">Reference proteome</keyword>
<dbReference type="PANTHER" id="PTHR11771">
    <property type="entry name" value="LIPOXYGENASE"/>
    <property type="match status" value="1"/>
</dbReference>
<keyword evidence="2" id="KW-0479">Metal-binding</keyword>
<evidence type="ECO:0000256" key="2">
    <source>
        <dbReference type="ARBA" id="ARBA00022723"/>
    </source>
</evidence>
<protein>
    <recommendedName>
        <fullName evidence="1">Manganese lipoxygenase</fullName>
    </recommendedName>
</protein>
<organism evidence="7 8">
    <name type="scientific">Lophiostoma macrostomum CBS 122681</name>
    <dbReference type="NCBI Taxonomy" id="1314788"/>
    <lineage>
        <taxon>Eukaryota</taxon>
        <taxon>Fungi</taxon>
        <taxon>Dikarya</taxon>
        <taxon>Ascomycota</taxon>
        <taxon>Pezizomycotina</taxon>
        <taxon>Dothideomycetes</taxon>
        <taxon>Pleosporomycetidae</taxon>
        <taxon>Pleosporales</taxon>
        <taxon>Lophiostomataceae</taxon>
        <taxon>Lophiostoma</taxon>
    </lineage>
</organism>
<evidence type="ECO:0000256" key="4">
    <source>
        <dbReference type="ARBA" id="ARBA00023002"/>
    </source>
</evidence>
<dbReference type="InterPro" id="IPR013819">
    <property type="entry name" value="LipOase_C"/>
</dbReference>
<evidence type="ECO:0000256" key="3">
    <source>
        <dbReference type="ARBA" id="ARBA00022964"/>
    </source>
</evidence>
<feature type="domain" description="Lipoxygenase" evidence="6">
    <location>
        <begin position="203"/>
        <end position="600"/>
    </location>
</feature>
<keyword evidence="5" id="KW-0732">Signal</keyword>
<feature type="chain" id="PRO_5025542160" description="Manganese lipoxygenase" evidence="5">
    <location>
        <begin position="28"/>
        <end position="604"/>
    </location>
</feature>
<dbReference type="GO" id="GO:0050584">
    <property type="term" value="F:linoleate 11-lipoxygenase activity"/>
    <property type="evidence" value="ECO:0007669"/>
    <property type="project" value="UniProtKB-ARBA"/>
</dbReference>
<dbReference type="GO" id="GO:0046872">
    <property type="term" value="F:metal ion binding"/>
    <property type="evidence" value="ECO:0007669"/>
    <property type="project" value="UniProtKB-KW"/>
</dbReference>
<reference evidence="7" key="1">
    <citation type="journal article" date="2020" name="Stud. Mycol.">
        <title>101 Dothideomycetes genomes: a test case for predicting lifestyles and emergence of pathogens.</title>
        <authorList>
            <person name="Haridas S."/>
            <person name="Albert R."/>
            <person name="Binder M."/>
            <person name="Bloem J."/>
            <person name="Labutti K."/>
            <person name="Salamov A."/>
            <person name="Andreopoulos B."/>
            <person name="Baker S."/>
            <person name="Barry K."/>
            <person name="Bills G."/>
            <person name="Bluhm B."/>
            <person name="Cannon C."/>
            <person name="Castanera R."/>
            <person name="Culley D."/>
            <person name="Daum C."/>
            <person name="Ezra D."/>
            <person name="Gonzalez J."/>
            <person name="Henrissat B."/>
            <person name="Kuo A."/>
            <person name="Liang C."/>
            <person name="Lipzen A."/>
            <person name="Lutzoni F."/>
            <person name="Magnuson J."/>
            <person name="Mondo S."/>
            <person name="Nolan M."/>
            <person name="Ohm R."/>
            <person name="Pangilinan J."/>
            <person name="Park H.-J."/>
            <person name="Ramirez L."/>
            <person name="Alfaro M."/>
            <person name="Sun H."/>
            <person name="Tritt A."/>
            <person name="Yoshinaga Y."/>
            <person name="Zwiers L.-H."/>
            <person name="Turgeon B."/>
            <person name="Goodwin S."/>
            <person name="Spatafora J."/>
            <person name="Crous P."/>
            <person name="Grigoriev I."/>
        </authorList>
    </citation>
    <scope>NUCLEOTIDE SEQUENCE</scope>
    <source>
        <strain evidence="7">CBS 122681</strain>
    </source>
</reference>
<evidence type="ECO:0000313" key="7">
    <source>
        <dbReference type="EMBL" id="KAF2657154.1"/>
    </source>
</evidence>
<dbReference type="SUPFAM" id="SSF48484">
    <property type="entry name" value="Lipoxigenase"/>
    <property type="match status" value="1"/>
</dbReference>
<dbReference type="InterPro" id="IPR000907">
    <property type="entry name" value="LipOase"/>
</dbReference>
<keyword evidence="4" id="KW-0560">Oxidoreductase</keyword>
<dbReference type="GO" id="GO:0043651">
    <property type="term" value="P:linoleic acid metabolic process"/>
    <property type="evidence" value="ECO:0007669"/>
    <property type="project" value="UniProtKB-ARBA"/>
</dbReference>
<dbReference type="AlphaFoldDB" id="A0A6A6TET2"/>
<dbReference type="Proteomes" id="UP000799324">
    <property type="component" value="Unassembled WGS sequence"/>
</dbReference>